<dbReference type="GO" id="GO:0007064">
    <property type="term" value="P:mitotic sister chromatid cohesion"/>
    <property type="evidence" value="ECO:0007669"/>
    <property type="project" value="InterPro"/>
</dbReference>
<keyword evidence="3" id="KW-0498">Mitosis</keyword>
<evidence type="ECO:0000256" key="1">
    <source>
        <dbReference type="ARBA" id="ARBA00004123"/>
    </source>
</evidence>
<evidence type="ECO:0000256" key="5">
    <source>
        <dbReference type="ARBA" id="ARBA00023306"/>
    </source>
</evidence>
<keyword evidence="5" id="KW-0131">Cell cycle</keyword>
<feature type="compositionally biased region" description="Basic residues" evidence="6">
    <location>
        <begin position="1333"/>
        <end position="1345"/>
    </location>
</feature>
<dbReference type="STRING" id="1220924.W2S361"/>
<sequence>MARGLRSKPSHQAEDAPSEKVYDVPGLDYSQSLTWRPGKAIAVGDLLGRLQALRAQLSNFEDEQVDSRLWTGLAGDLAHANLLGHKDKGVRAWTISCIIDVLKICAPDAPFQANALKDIFTVIINTIIPALSDPTNAYNAQHVYILHSLSESQSILLLADVDSPDALITSLFANAFDIFTEKASSVSEVEISKSVEYHLKNLLSLVVDEVDLPQDVTDIIISQFLRVESRKPREQTIKGRKSEPQDKTQSTLLLKDYPPAYNIAKAICTTCQEKMTSQITYYFNAVIVDAGSAAQPNNISVNRRASGHADEEEEGLSDLRKAHRLLRELWRACPDVLLNVIPQIEAELQADSIEIRKLATETFGDLTAGIGIAGIGQSTALDPAAYPLPSIDNAEPFDEQQNPLLMPASPKPFAAVHRTPYQNFLGRRNDRSSQVREAWAEAASRILYTRAGGIGMSQEEQTELLAGLAQSLRDQDEHVRATAVRALEHFTYHGAVNLLGADGGLAKPESVFSALAERFTDRKLAVREEAISFAARLWGTASRDIENGNDAVVSVLGDLACRLFGSYYTNDRQVHAMLDKVLYEFLLPLSYPPIKPSPSGRRKTKDVDGGSHDATSGDPDAIRARRILTLVRSLDDRARKVFIGMQGRQTQMKRGVDVYLKACVSYNGGVIDQKQEETRIKAQLTSYIDNLAKAFPEPSKMSADLWKIATQHDRRNYQLIRFAMGAEYDYKTMSKAVKELNKRIREGQTPGIIDSIMALLYRVALIAYNRSHVPTIMDVARSDDHGLGQVAHVILREISSKAPEVLKSHIRALCSELEESAPSATTFEESGAADTLKACAQYARRYPEEMSKERKFLNALSNFALFSQSPRAAKHAVSILLTVADRKEMYAKDILSKSLKDCRPGSPNFLSRLGTISQVCKLAPVSANVEGDAIFKLTVGEILGKNRSPPNNSDENAWDSAADEETQAKELALRVLVNRCRALDDKTNPDEFEAQSKPVFALLMTLVTQKGEASSGKNTPPAQRNRLRLAAAKLILKLCSKKTKFEQMITPSRFNDLALIIINPPFEVRNGFVNQIKKYLGADKLNHRWFAILFLLAFEPDDELRNTTVTWLRSRGQNFVRQQSEARLGDKRLHQNVMEHVFGRLVSLMAHHPDYPPPGDGFDEELLDFSRYIVFYMVAVATEENLSLVFHIAQRVKQMRDNVSGDDAHSERLWVLSDLAQAVIRNYADMMPGHNKGANLLQTWPGNATMPRSLFKSMSSHEQAQQVAEKNYLPEETALALEKRIKDVVKELKGTKPSRKAALSNVKKRKGDSAESDDDQPKKKNKSSLPIRKTPKVKAEKKRKSSPTLKDEQQPSRKSTRVSNAVSYAEDDSDDDDEVMADVDSTTTARRPTRIREPSPAEEIEIDDTENQDPNADEELGSGVHVNGDGDDTGGHEEAEVDEAEEREPTPSPSPLKERENTPGLPSPEKKKGKAQAAAKSKAKASSAKSTPATSRQKSTDVASGKKGTVTPTTAAPSTRSTRSTRQSRG</sequence>
<dbReference type="GO" id="GO:0005634">
    <property type="term" value="C:nucleus"/>
    <property type="evidence" value="ECO:0007669"/>
    <property type="project" value="UniProtKB-SubCell"/>
</dbReference>
<keyword evidence="4" id="KW-0539">Nucleus</keyword>
<dbReference type="CDD" id="cd19953">
    <property type="entry name" value="PDS5"/>
    <property type="match status" value="1"/>
</dbReference>
<feature type="compositionally biased region" description="Acidic residues" evidence="6">
    <location>
        <begin position="1369"/>
        <end position="1381"/>
    </location>
</feature>
<dbReference type="PANTHER" id="PTHR12663:SF0">
    <property type="entry name" value="PRECOCIOUS DISSOCIATION OF SISTERS 5, ISOFORM A"/>
    <property type="match status" value="1"/>
</dbReference>
<keyword evidence="2" id="KW-0132">Cell division</keyword>
<dbReference type="Gene3D" id="1.25.10.10">
    <property type="entry name" value="Leucine-rich Repeat Variant"/>
    <property type="match status" value="1"/>
</dbReference>
<evidence type="ECO:0000256" key="6">
    <source>
        <dbReference type="SAM" id="MobiDB-lite"/>
    </source>
</evidence>
<feature type="region of interest" description="Disordered" evidence="6">
    <location>
        <begin position="1294"/>
        <end position="1530"/>
    </location>
</feature>
<comment type="subcellular location">
    <subcellularLocation>
        <location evidence="1">Nucleus</location>
    </subcellularLocation>
</comment>
<dbReference type="GO" id="GO:0051301">
    <property type="term" value="P:cell division"/>
    <property type="evidence" value="ECO:0007669"/>
    <property type="project" value="UniProtKB-KW"/>
</dbReference>
<evidence type="ECO:0000256" key="3">
    <source>
        <dbReference type="ARBA" id="ARBA00022776"/>
    </source>
</evidence>
<dbReference type="RefSeq" id="XP_008714781.1">
    <property type="nucleotide sequence ID" value="XM_008716559.1"/>
</dbReference>
<dbReference type="PANTHER" id="PTHR12663">
    <property type="entry name" value="ANDROGEN INDUCED INHIBITOR OF PROLIFERATION AS3 / PDS5-RELATED"/>
    <property type="match status" value="1"/>
</dbReference>
<evidence type="ECO:0000256" key="4">
    <source>
        <dbReference type="ARBA" id="ARBA00023242"/>
    </source>
</evidence>
<dbReference type="GO" id="GO:0006281">
    <property type="term" value="P:DNA repair"/>
    <property type="evidence" value="ECO:0007669"/>
    <property type="project" value="TreeGrafter"/>
</dbReference>
<evidence type="ECO:0008006" key="9">
    <source>
        <dbReference type="Google" id="ProtNLM"/>
    </source>
</evidence>
<keyword evidence="8" id="KW-1185">Reference proteome</keyword>
<dbReference type="OrthoDB" id="200660at2759"/>
<evidence type="ECO:0000313" key="7">
    <source>
        <dbReference type="EMBL" id="ETN43045.1"/>
    </source>
</evidence>
<dbReference type="Pfam" id="PF20168">
    <property type="entry name" value="PDS5"/>
    <property type="match status" value="1"/>
</dbReference>
<dbReference type="HOGENOM" id="CLU_002562_0_0_1"/>
<evidence type="ECO:0000313" key="8">
    <source>
        <dbReference type="Proteomes" id="UP000030752"/>
    </source>
</evidence>
<dbReference type="Proteomes" id="UP000030752">
    <property type="component" value="Unassembled WGS sequence"/>
</dbReference>
<dbReference type="InParanoid" id="W2S361"/>
<dbReference type="GO" id="GO:0000785">
    <property type="term" value="C:chromatin"/>
    <property type="evidence" value="ECO:0007669"/>
    <property type="project" value="TreeGrafter"/>
</dbReference>
<feature type="compositionally biased region" description="Polar residues" evidence="6">
    <location>
        <begin position="1491"/>
        <end position="1502"/>
    </location>
</feature>
<feature type="compositionally biased region" description="Low complexity" evidence="6">
    <location>
        <begin position="1475"/>
        <end position="1490"/>
    </location>
</feature>
<dbReference type="GeneID" id="19969542"/>
<proteinExistence type="predicted"/>
<feature type="compositionally biased region" description="Low complexity" evidence="6">
    <location>
        <begin position="1511"/>
        <end position="1530"/>
    </location>
</feature>
<dbReference type="EMBL" id="KB822718">
    <property type="protein sequence ID" value="ETN43045.1"/>
    <property type="molecule type" value="Genomic_DNA"/>
</dbReference>
<feature type="compositionally biased region" description="Acidic residues" evidence="6">
    <location>
        <begin position="1400"/>
        <end position="1420"/>
    </location>
</feature>
<organism evidence="7 8">
    <name type="scientific">Cyphellophora europaea (strain CBS 101466)</name>
    <name type="common">Phialophora europaea</name>
    <dbReference type="NCBI Taxonomy" id="1220924"/>
    <lineage>
        <taxon>Eukaryota</taxon>
        <taxon>Fungi</taxon>
        <taxon>Dikarya</taxon>
        <taxon>Ascomycota</taxon>
        <taxon>Pezizomycotina</taxon>
        <taxon>Eurotiomycetes</taxon>
        <taxon>Chaetothyriomycetidae</taxon>
        <taxon>Chaetothyriales</taxon>
        <taxon>Cyphellophoraceae</taxon>
        <taxon>Cyphellophora</taxon>
    </lineage>
</organism>
<evidence type="ECO:0000256" key="2">
    <source>
        <dbReference type="ARBA" id="ARBA00022618"/>
    </source>
</evidence>
<dbReference type="VEuPathDB" id="FungiDB:HMPREF1541_02203"/>
<dbReference type="InterPro" id="IPR016024">
    <property type="entry name" value="ARM-type_fold"/>
</dbReference>
<name>W2S361_CYPE1</name>
<dbReference type="InterPro" id="IPR039776">
    <property type="entry name" value="Pds5"/>
</dbReference>
<dbReference type="InterPro" id="IPR011989">
    <property type="entry name" value="ARM-like"/>
</dbReference>
<gene>
    <name evidence="7" type="ORF">HMPREF1541_02203</name>
</gene>
<reference evidence="7 8" key="1">
    <citation type="submission" date="2013-03" db="EMBL/GenBank/DDBJ databases">
        <title>The Genome Sequence of Phialophora europaea CBS 101466.</title>
        <authorList>
            <consortium name="The Broad Institute Genomics Platform"/>
            <person name="Cuomo C."/>
            <person name="de Hoog S."/>
            <person name="Gorbushina A."/>
            <person name="Walker B."/>
            <person name="Young S.K."/>
            <person name="Zeng Q."/>
            <person name="Gargeya S."/>
            <person name="Fitzgerald M."/>
            <person name="Haas B."/>
            <person name="Abouelleil A."/>
            <person name="Allen A.W."/>
            <person name="Alvarado L."/>
            <person name="Arachchi H.M."/>
            <person name="Berlin A.M."/>
            <person name="Chapman S.B."/>
            <person name="Gainer-Dewar J."/>
            <person name="Goldberg J."/>
            <person name="Griggs A."/>
            <person name="Gujja S."/>
            <person name="Hansen M."/>
            <person name="Howarth C."/>
            <person name="Imamovic A."/>
            <person name="Ireland A."/>
            <person name="Larimer J."/>
            <person name="McCowan C."/>
            <person name="Murphy C."/>
            <person name="Pearson M."/>
            <person name="Poon T.W."/>
            <person name="Priest M."/>
            <person name="Roberts A."/>
            <person name="Saif S."/>
            <person name="Shea T."/>
            <person name="Sisk P."/>
            <person name="Sykes S."/>
            <person name="Wortman J."/>
            <person name="Nusbaum C."/>
            <person name="Birren B."/>
        </authorList>
    </citation>
    <scope>NUCLEOTIDE SEQUENCE [LARGE SCALE GENOMIC DNA]</scope>
    <source>
        <strain evidence="7 8">CBS 101466</strain>
    </source>
</reference>
<dbReference type="SUPFAM" id="SSF48371">
    <property type="entry name" value="ARM repeat"/>
    <property type="match status" value="1"/>
</dbReference>
<dbReference type="FunCoup" id="W2S361">
    <property type="interactions" value="887"/>
</dbReference>
<feature type="region of interest" description="Disordered" evidence="6">
    <location>
        <begin position="596"/>
        <end position="619"/>
    </location>
</feature>
<accession>W2S361</accession>
<protein>
    <recommendedName>
        <fullName evidence="9">Sister chromatid cohesion protein PDS5</fullName>
    </recommendedName>
</protein>
<dbReference type="eggNOG" id="KOG1525">
    <property type="taxonomic scope" value="Eukaryota"/>
</dbReference>